<dbReference type="PANTHER" id="PTHR40068:SF1">
    <property type="entry name" value="TRANSCRIPTION REPRESSOR NIAR-RELATED"/>
    <property type="match status" value="1"/>
</dbReference>
<dbReference type="Pfam" id="PF02829">
    <property type="entry name" value="3H"/>
    <property type="match status" value="1"/>
</dbReference>
<dbReference type="Gene3D" id="3.30.1340.20">
    <property type="entry name" value="3H domain"/>
    <property type="match status" value="1"/>
</dbReference>
<dbReference type="InterPro" id="IPR036388">
    <property type="entry name" value="WH-like_DNA-bd_sf"/>
</dbReference>
<sequence>MNRLNKILDILKNARGPVKGKVLAEKLGVSRQIIVQDISSLKVKGYKIFSTRDGYILEKDENTVRKMVAVKHTADEIYDELFSIVNAGGKIIDVIVEHPIYGEITGRIDIGSSDDIAKFMSLLKSTGATPLLELSGGIHIHTIEAPDESTMKKVLKAIQKYLIVGGEEIED</sequence>
<feature type="domain" description="Helix-turn-helix type 11" evidence="2">
    <location>
        <begin position="3"/>
        <end position="56"/>
    </location>
</feature>
<dbReference type="SUPFAM" id="SSF46785">
    <property type="entry name" value="Winged helix' DNA-binding domain"/>
    <property type="match status" value="1"/>
</dbReference>
<evidence type="ECO:0000259" key="2">
    <source>
        <dbReference type="Pfam" id="PF08279"/>
    </source>
</evidence>
<feature type="domain" description="3H" evidence="1">
    <location>
        <begin position="68"/>
        <end position="160"/>
    </location>
</feature>
<evidence type="ECO:0000313" key="3">
    <source>
        <dbReference type="EMBL" id="QTA37937.1"/>
    </source>
</evidence>
<dbReference type="SUPFAM" id="SSF75500">
    <property type="entry name" value="Putative transcriptional regulator TM1602, C-terminal domain"/>
    <property type="match status" value="1"/>
</dbReference>
<name>A0ABX7S8J4_9BACT</name>
<evidence type="ECO:0000313" key="4">
    <source>
        <dbReference type="Proteomes" id="UP000671862"/>
    </source>
</evidence>
<dbReference type="EMBL" id="CP071446">
    <property type="protein sequence ID" value="QTA37937.1"/>
    <property type="molecule type" value="Genomic_DNA"/>
</dbReference>
<reference evidence="3 4" key="1">
    <citation type="submission" date="2021-03" db="EMBL/GenBank/DDBJ databases">
        <title>Thermosipho ferrireducens sp.nov., an anaerobic thermophilic iron-reducing bacterium isolated from a deep-sea hydrothermal sulfide deposits.</title>
        <authorList>
            <person name="Zeng X."/>
            <person name="Chen Y."/>
            <person name="Shao Z."/>
        </authorList>
    </citation>
    <scope>NUCLEOTIDE SEQUENCE [LARGE SCALE GENOMIC DNA]</scope>
    <source>
        <strain evidence="3 4">JL129W03</strain>
    </source>
</reference>
<dbReference type="InterPro" id="IPR035922">
    <property type="entry name" value="3H_dom_sf"/>
</dbReference>
<gene>
    <name evidence="3" type="ORF">JYK00_09510</name>
</gene>
<dbReference type="PANTHER" id="PTHR40068">
    <property type="entry name" value="TRANSCRIPTION REPRESSOR NIAR-RELATED"/>
    <property type="match status" value="1"/>
</dbReference>
<dbReference type="Proteomes" id="UP000671862">
    <property type="component" value="Chromosome"/>
</dbReference>
<proteinExistence type="predicted"/>
<dbReference type="InterPro" id="IPR036390">
    <property type="entry name" value="WH_DNA-bd_sf"/>
</dbReference>
<accession>A0ABX7S8J4</accession>
<dbReference type="Gene3D" id="1.10.10.10">
    <property type="entry name" value="Winged helix-like DNA-binding domain superfamily/Winged helix DNA-binding domain"/>
    <property type="match status" value="1"/>
</dbReference>
<dbReference type="Pfam" id="PF08279">
    <property type="entry name" value="HTH_11"/>
    <property type="match status" value="1"/>
</dbReference>
<dbReference type="InterPro" id="IPR013196">
    <property type="entry name" value="HTH_11"/>
</dbReference>
<keyword evidence="4" id="KW-1185">Reference proteome</keyword>
<protein>
    <submittedName>
        <fullName evidence="3">Transcription repressor NadR</fullName>
    </submittedName>
</protein>
<organism evidence="3 4">
    <name type="scientific">Thermosipho ferrireducens</name>
    <dbReference type="NCBI Taxonomy" id="2571116"/>
    <lineage>
        <taxon>Bacteria</taxon>
        <taxon>Thermotogati</taxon>
        <taxon>Thermotogota</taxon>
        <taxon>Thermotogae</taxon>
        <taxon>Thermotogales</taxon>
        <taxon>Fervidobacteriaceae</taxon>
        <taxon>Thermosipho</taxon>
    </lineage>
</organism>
<dbReference type="RefSeq" id="WP_207566658.1">
    <property type="nucleotide sequence ID" value="NZ_CP071446.1"/>
</dbReference>
<dbReference type="InterPro" id="IPR004173">
    <property type="entry name" value="3H_domain"/>
</dbReference>
<dbReference type="InterPro" id="IPR026043">
    <property type="entry name" value="NadR"/>
</dbReference>
<dbReference type="PIRSF" id="PIRSF037847">
    <property type="entry name" value="NiaR"/>
    <property type="match status" value="1"/>
</dbReference>
<evidence type="ECO:0000259" key="1">
    <source>
        <dbReference type="Pfam" id="PF02829"/>
    </source>
</evidence>